<dbReference type="PROSITE" id="PS50980">
    <property type="entry name" value="COA_CT_NTER"/>
    <property type="match status" value="1"/>
</dbReference>
<evidence type="ECO:0000256" key="7">
    <source>
        <dbReference type="HAMAP-Rule" id="MF_01395"/>
    </source>
</evidence>
<evidence type="ECO:0000256" key="6">
    <source>
        <dbReference type="ARBA" id="ARBA00022840"/>
    </source>
</evidence>
<keyword evidence="2 7" id="KW-0808">Transferase</keyword>
<dbReference type="EC" id="2.1.3.15" evidence="7"/>
<keyword evidence="3 7" id="KW-0547">Nucleotide-binding</keyword>
<keyword evidence="7" id="KW-0275">Fatty acid biosynthesis</keyword>
<keyword evidence="7" id="KW-0276">Fatty acid metabolism</keyword>
<evidence type="ECO:0000256" key="1">
    <source>
        <dbReference type="ARBA" id="ARBA00011842"/>
    </source>
</evidence>
<comment type="subunit">
    <text evidence="1">Acetyl-CoA carboxylase is a heterohexamer composed of biotin carboxyl carrier protein, biotin carboxylase and 2 subunits each of ACCase subunit alpha and ACCase plastid-coded subunit beta (accD).</text>
</comment>
<dbReference type="EMBL" id="MZ269413">
    <property type="protein sequence ID" value="UIC71736.1"/>
    <property type="molecule type" value="Genomic_DNA"/>
</dbReference>
<dbReference type="PANTHER" id="PTHR42995:SF5">
    <property type="entry name" value="ACETYL-COENZYME A CARBOXYLASE CARBOXYL TRANSFERASE SUBUNIT BETA, CHLOROPLASTIC"/>
    <property type="match status" value="1"/>
</dbReference>
<evidence type="ECO:0000313" key="9">
    <source>
        <dbReference type="EMBL" id="UIC71736.1"/>
    </source>
</evidence>
<comment type="catalytic activity">
    <reaction evidence="7">
        <text>N(6)-carboxybiotinyl-L-lysyl-[protein] + acetyl-CoA = N(6)-biotinyl-L-lysyl-[protein] + malonyl-CoA</text>
        <dbReference type="Rhea" id="RHEA:54728"/>
        <dbReference type="Rhea" id="RHEA-COMP:10505"/>
        <dbReference type="Rhea" id="RHEA-COMP:10506"/>
        <dbReference type="ChEBI" id="CHEBI:57288"/>
        <dbReference type="ChEBI" id="CHEBI:57384"/>
        <dbReference type="ChEBI" id="CHEBI:83144"/>
        <dbReference type="ChEBI" id="CHEBI:83145"/>
        <dbReference type="EC" id="2.1.3.15"/>
    </reaction>
</comment>
<keyword evidence="7" id="KW-0444">Lipid biosynthesis</keyword>
<evidence type="ECO:0000256" key="3">
    <source>
        <dbReference type="ARBA" id="ARBA00022741"/>
    </source>
</evidence>
<dbReference type="GO" id="GO:0006633">
    <property type="term" value="P:fatty acid biosynthetic process"/>
    <property type="evidence" value="ECO:0007669"/>
    <property type="project" value="UniProtKB-KW"/>
</dbReference>
<dbReference type="InterPro" id="IPR029045">
    <property type="entry name" value="ClpP/crotonase-like_dom_sf"/>
</dbReference>
<dbReference type="Pfam" id="PF01039">
    <property type="entry name" value="Carboxyl_trans"/>
    <property type="match status" value="1"/>
</dbReference>
<dbReference type="AlphaFoldDB" id="A0A8K1XLP5"/>
<gene>
    <name evidence="7 9" type="primary">accD</name>
</gene>
<dbReference type="GO" id="GO:0005524">
    <property type="term" value="F:ATP binding"/>
    <property type="evidence" value="ECO:0007669"/>
    <property type="project" value="UniProtKB-KW"/>
</dbReference>
<feature type="domain" description="CoA carboxyltransferase N-terminal" evidence="8">
    <location>
        <begin position="52"/>
        <end position="302"/>
    </location>
</feature>
<dbReference type="SUPFAM" id="SSF52096">
    <property type="entry name" value="ClpP/crotonase"/>
    <property type="match status" value="1"/>
</dbReference>
<comment type="pathway">
    <text evidence="7">Lipid metabolism; malonyl-CoA biosynthesis; malonyl-CoA from acetyl-CoA: step 1/1.</text>
</comment>
<dbReference type="GO" id="GO:0016743">
    <property type="term" value="F:carboxyl- or carbamoyltransferase activity"/>
    <property type="evidence" value="ECO:0007669"/>
    <property type="project" value="UniProtKB-UniRule"/>
</dbReference>
<accession>A0A8K1XLP5</accession>
<dbReference type="HAMAP" id="MF_01395">
    <property type="entry name" value="AcetylCoA_CT_beta"/>
    <property type="match status" value="1"/>
</dbReference>
<comment type="cofactor">
    <cofactor evidence="7">
        <name>Zn(2+)</name>
        <dbReference type="ChEBI" id="CHEBI:29105"/>
    </cofactor>
    <text evidence="7">Binds 1 zinc ion per subunit.</text>
</comment>
<organism evidence="9">
    <name type="scientific">Rhopalocnemis phalloides</name>
    <dbReference type="NCBI Taxonomy" id="1128106"/>
    <lineage>
        <taxon>Eukaryota</taxon>
        <taxon>Viridiplantae</taxon>
        <taxon>Streptophyta</taxon>
        <taxon>Embryophyta</taxon>
        <taxon>Tracheophyta</taxon>
        <taxon>Spermatophyta</taxon>
        <taxon>Magnoliopsida</taxon>
        <taxon>eudicotyledons</taxon>
        <taxon>Gunneridae</taxon>
        <taxon>Pentapetalae</taxon>
        <taxon>Santalales</taxon>
        <taxon>Balanophoraceae</taxon>
        <taxon>Rhopalocnemis</taxon>
    </lineage>
</organism>
<keyword evidence="9" id="KW-0934">Plastid</keyword>
<dbReference type="GO" id="GO:0008270">
    <property type="term" value="F:zinc ion binding"/>
    <property type="evidence" value="ECO:0007669"/>
    <property type="project" value="UniProtKB-UniRule"/>
</dbReference>
<dbReference type="GO" id="GO:0009317">
    <property type="term" value="C:acetyl-CoA carboxylase complex"/>
    <property type="evidence" value="ECO:0007669"/>
    <property type="project" value="InterPro"/>
</dbReference>
<dbReference type="PANTHER" id="PTHR42995">
    <property type="entry name" value="ACETYL-COENZYME A CARBOXYLASE CARBOXYL TRANSFERASE SUBUNIT BETA, CHLOROPLASTIC"/>
    <property type="match status" value="1"/>
</dbReference>
<protein>
    <recommendedName>
        <fullName evidence="7">Acetyl-coenzyme A carboxylase carboxyl transferase subunit beta</fullName>
        <shortName evidence="7">ACCase subunit beta</shortName>
        <shortName evidence="7">Acetyl-CoA carboxylase carboxyltransferase subunit beta</shortName>
        <ecNumber evidence="7">2.1.3.15</ecNumber>
    </recommendedName>
</protein>
<dbReference type="InterPro" id="IPR000438">
    <property type="entry name" value="Acetyl_CoA_COase_Trfase_b_su"/>
</dbReference>
<feature type="binding site" evidence="7">
    <location>
        <position position="56"/>
    </location>
    <ligand>
        <name>Zn(2+)</name>
        <dbReference type="ChEBI" id="CHEBI:29105"/>
    </ligand>
</feature>
<name>A0A8K1XLP5_9MAGN</name>
<dbReference type="InterPro" id="IPR011762">
    <property type="entry name" value="COA_CT_N"/>
</dbReference>
<reference evidence="9" key="1">
    <citation type="journal article" date="2022" name="Curr. Biol.">
        <title>The minicircular and extremely heteroplasmic mitogenome of the holoparasitic plant Rhopalocnemis phalloides.</title>
        <authorList>
            <person name="Yu R."/>
            <person name="Sun C."/>
            <person name="Zhong Y."/>
            <person name="Liu Y."/>
            <person name="Sanchez-Puerta M.V."/>
            <person name="Mower J.P."/>
            <person name="Zhou R."/>
        </authorList>
    </citation>
    <scope>NUCLEOTIDE SEQUENCE</scope>
</reference>
<sequence length="302" mass="34998">MKILKYNYTLNYKHILILKYNKIKNNINNIYNNFKYNSHFFNLNKINLSKQSWIQCENCYNLNYSKVIKFKYNICEYCNYHFKLDSFDRIYTLIDSNTWNSFNEYLFSKLNFDKNKLYDYRNLTGLTEAIQIGVGNVNNIKITLGVMDFAFIGGSMGSIVGEKITCLFEYTIYNSIPVILICSSGGARMQEGSISLMQMAKISSLLYRFQQKYNLFYLSILTSPTTGGVISSFGMLGDIIIAEPNSTITFTGKRVIEQTLNQNIPENSQISENLFIKGLFDLIIPRNLLKKSIIDILKLHKY</sequence>
<comment type="function">
    <text evidence="7">Component of the acetyl coenzyme A carboxylase (ACC) complex. Biotin carboxylase (BC) catalyzes the carboxylation of biotin on its carrier protein (BCCP) and then the CO(2) group is transferred by the transcarboxylase to acetyl-CoA to form malonyl-CoA.</text>
</comment>
<dbReference type="PRINTS" id="PR01070">
    <property type="entry name" value="ACCCTRFRASEB"/>
</dbReference>
<evidence type="ECO:0000256" key="2">
    <source>
        <dbReference type="ARBA" id="ARBA00022679"/>
    </source>
</evidence>
<evidence type="ECO:0000256" key="5">
    <source>
        <dbReference type="ARBA" id="ARBA00022833"/>
    </source>
</evidence>
<dbReference type="GO" id="GO:0003989">
    <property type="term" value="F:acetyl-CoA carboxylase activity"/>
    <property type="evidence" value="ECO:0007669"/>
    <property type="project" value="InterPro"/>
</dbReference>
<dbReference type="GO" id="GO:2001295">
    <property type="term" value="P:malonyl-CoA biosynthetic process"/>
    <property type="evidence" value="ECO:0007669"/>
    <property type="project" value="UniProtKB-UniRule"/>
</dbReference>
<keyword evidence="6 7" id="KW-0067">ATP-binding</keyword>
<keyword evidence="5 7" id="KW-0862">Zinc</keyword>
<proteinExistence type="inferred from homology"/>
<evidence type="ECO:0000259" key="8">
    <source>
        <dbReference type="PROSITE" id="PS50980"/>
    </source>
</evidence>
<dbReference type="Gene3D" id="3.90.226.10">
    <property type="entry name" value="2-enoyl-CoA Hydratase, Chain A, domain 1"/>
    <property type="match status" value="1"/>
</dbReference>
<comment type="similarity">
    <text evidence="7">Belongs to the AccD/PCCB family.</text>
</comment>
<evidence type="ECO:0000256" key="4">
    <source>
        <dbReference type="ARBA" id="ARBA00022771"/>
    </source>
</evidence>
<feature type="zinc finger region" description="C4-type" evidence="7">
    <location>
        <begin position="56"/>
        <end position="78"/>
    </location>
</feature>
<keyword evidence="7" id="KW-0443">Lipid metabolism</keyword>
<dbReference type="UniPathway" id="UPA00655">
    <property type="reaction ID" value="UER00711"/>
</dbReference>
<keyword evidence="4 7" id="KW-0863">Zinc-finger</keyword>
<dbReference type="InterPro" id="IPR034733">
    <property type="entry name" value="AcCoA_carboxyl_beta"/>
</dbReference>
<keyword evidence="7" id="KW-0479">Metal-binding</keyword>
<feature type="binding site" evidence="7">
    <location>
        <position position="78"/>
    </location>
    <ligand>
        <name>Zn(2+)</name>
        <dbReference type="ChEBI" id="CHEBI:29105"/>
    </ligand>
</feature>
<comment type="subunit">
    <text evidence="7">Acetyl-CoA carboxylase is a heterohexamer composed of biotin carboxyl carrier protein (AccB), biotin carboxylase (AccC) and two subunits each of ACCase subunit alpha (AccA) and ACCase subunit beta (AccD).</text>
</comment>
<feature type="binding site" evidence="7">
    <location>
        <position position="75"/>
    </location>
    <ligand>
        <name>Zn(2+)</name>
        <dbReference type="ChEBI" id="CHEBI:29105"/>
    </ligand>
</feature>
<feature type="binding site" evidence="7">
    <location>
        <position position="59"/>
    </location>
    <ligand>
        <name>Zn(2+)</name>
        <dbReference type="ChEBI" id="CHEBI:29105"/>
    </ligand>
</feature>
<geneLocation type="plastid" evidence="9"/>